<dbReference type="RefSeq" id="WP_055062697.1">
    <property type="nucleotide sequence ID" value="NZ_CVRQ01000056.1"/>
</dbReference>
<evidence type="ECO:0000256" key="1">
    <source>
        <dbReference type="ARBA" id="ARBA00038054"/>
    </source>
</evidence>
<dbReference type="GO" id="GO:0016646">
    <property type="term" value="F:oxidoreductase activity, acting on the CH-NH group of donors, NAD or NADP as acceptor"/>
    <property type="evidence" value="ECO:0007669"/>
    <property type="project" value="UniProtKB-ARBA"/>
</dbReference>
<comment type="similarity">
    <text evidence="1">Belongs to the flavoredoxin family.</text>
</comment>
<keyword evidence="4" id="KW-1185">Reference proteome</keyword>
<evidence type="ECO:0000313" key="3">
    <source>
        <dbReference type="EMBL" id="CRL41888.1"/>
    </source>
</evidence>
<dbReference type="Gene3D" id="2.30.110.10">
    <property type="entry name" value="Electron Transport, Fmn-binding Protein, Chain A"/>
    <property type="match status" value="1"/>
</dbReference>
<evidence type="ECO:0000313" key="4">
    <source>
        <dbReference type="Proteomes" id="UP000049472"/>
    </source>
</evidence>
<dbReference type="PANTHER" id="PTHR43567">
    <property type="entry name" value="FLAVOREDOXIN-RELATED-RELATED"/>
    <property type="match status" value="1"/>
</dbReference>
<reference evidence="4" key="1">
    <citation type="submission" date="2015-05" db="EMBL/GenBank/DDBJ databases">
        <authorList>
            <consortium name="Pathogen Informatics"/>
        </authorList>
    </citation>
    <scope>NUCLEOTIDE SEQUENCE [LARGE SCALE GENOMIC DNA]</scope>
    <source>
        <strain evidence="4">T1-815</strain>
    </source>
</reference>
<protein>
    <recommendedName>
        <fullName evidence="2">Flavin reductase like domain-containing protein</fullName>
    </recommendedName>
</protein>
<dbReference type="AlphaFoldDB" id="A0A0M6WWT9"/>
<sequence>MHTFQPYPIDMLDINPFTKLSNEWALVTAGDKEKSNTMTVSWGGTGVLWGKNVVFIFIRESRYTKDFIDNGEFFSLSFLSEKYRDALKYCGAHSGRGEDKWSKAGLTPATRHGIPYPDEANLVFLCRKMAAVPIEEASFTDKAIMRQWYGDHDMHTMYVGEIIEVAAR</sequence>
<dbReference type="InterPro" id="IPR012349">
    <property type="entry name" value="Split_barrel_FMN-bd"/>
</dbReference>
<proteinExistence type="inferred from homology"/>
<accession>A0A0M6WWT9</accession>
<feature type="domain" description="Flavin reductase like" evidence="2">
    <location>
        <begin position="21"/>
        <end position="166"/>
    </location>
</feature>
<dbReference type="PANTHER" id="PTHR43567:SF5">
    <property type="entry name" value="HYPOTHETICAL CYTOSOLIC PROTEIN"/>
    <property type="match status" value="1"/>
</dbReference>
<evidence type="ECO:0000259" key="2">
    <source>
        <dbReference type="Pfam" id="PF01613"/>
    </source>
</evidence>
<dbReference type="InterPro" id="IPR002563">
    <property type="entry name" value="Flavin_Rdtase-like_dom"/>
</dbReference>
<dbReference type="GO" id="GO:0010181">
    <property type="term" value="F:FMN binding"/>
    <property type="evidence" value="ECO:0007669"/>
    <property type="project" value="InterPro"/>
</dbReference>
<organism evidence="3 4">
    <name type="scientific">Agathobacter rectalis</name>
    <dbReference type="NCBI Taxonomy" id="39491"/>
    <lineage>
        <taxon>Bacteria</taxon>
        <taxon>Bacillati</taxon>
        <taxon>Bacillota</taxon>
        <taxon>Clostridia</taxon>
        <taxon>Lachnospirales</taxon>
        <taxon>Lachnospiraceae</taxon>
        <taxon>Agathobacter</taxon>
    </lineage>
</organism>
<dbReference type="Proteomes" id="UP000049472">
    <property type="component" value="Unassembled WGS sequence"/>
</dbReference>
<name>A0A0M6WWT9_9FIRM</name>
<dbReference type="Pfam" id="PF01613">
    <property type="entry name" value="Flavin_Reduct"/>
    <property type="match status" value="1"/>
</dbReference>
<dbReference type="SUPFAM" id="SSF50475">
    <property type="entry name" value="FMN-binding split barrel"/>
    <property type="match status" value="1"/>
</dbReference>
<gene>
    <name evidence="3" type="ORF">T1815_28271</name>
</gene>
<dbReference type="EMBL" id="CVRQ01000056">
    <property type="protein sequence ID" value="CRL41888.1"/>
    <property type="molecule type" value="Genomic_DNA"/>
</dbReference>
<dbReference type="InterPro" id="IPR052174">
    <property type="entry name" value="Flavoredoxin"/>
</dbReference>